<dbReference type="OrthoDB" id="2813277at2759"/>
<organism evidence="2 3">
    <name type="scientific">Daedalea quercina L-15889</name>
    <dbReference type="NCBI Taxonomy" id="1314783"/>
    <lineage>
        <taxon>Eukaryota</taxon>
        <taxon>Fungi</taxon>
        <taxon>Dikarya</taxon>
        <taxon>Basidiomycota</taxon>
        <taxon>Agaricomycotina</taxon>
        <taxon>Agaricomycetes</taxon>
        <taxon>Polyporales</taxon>
        <taxon>Fomitopsis</taxon>
    </lineage>
</organism>
<dbReference type="EMBL" id="KV429044">
    <property type="protein sequence ID" value="KZT71683.1"/>
    <property type="molecule type" value="Genomic_DNA"/>
</dbReference>
<accession>A0A165S943</accession>
<name>A0A165S943_9APHY</name>
<dbReference type="Proteomes" id="UP000076727">
    <property type="component" value="Unassembled WGS sequence"/>
</dbReference>
<evidence type="ECO:0000256" key="1">
    <source>
        <dbReference type="SAM" id="MobiDB-lite"/>
    </source>
</evidence>
<evidence type="ECO:0000313" key="2">
    <source>
        <dbReference type="EMBL" id="KZT71683.1"/>
    </source>
</evidence>
<gene>
    <name evidence="2" type="ORF">DAEQUDRAFT_723755</name>
</gene>
<protein>
    <submittedName>
        <fullName evidence="2">Uncharacterized protein</fullName>
    </submittedName>
</protein>
<keyword evidence="3" id="KW-1185">Reference proteome</keyword>
<dbReference type="AlphaFoldDB" id="A0A165S943"/>
<feature type="compositionally biased region" description="Polar residues" evidence="1">
    <location>
        <begin position="49"/>
        <end position="68"/>
    </location>
</feature>
<reference evidence="2 3" key="1">
    <citation type="journal article" date="2016" name="Mol. Biol. Evol.">
        <title>Comparative Genomics of Early-Diverging Mushroom-Forming Fungi Provides Insights into the Origins of Lignocellulose Decay Capabilities.</title>
        <authorList>
            <person name="Nagy L.G."/>
            <person name="Riley R."/>
            <person name="Tritt A."/>
            <person name="Adam C."/>
            <person name="Daum C."/>
            <person name="Floudas D."/>
            <person name="Sun H."/>
            <person name="Yadav J.S."/>
            <person name="Pangilinan J."/>
            <person name="Larsson K.H."/>
            <person name="Matsuura K."/>
            <person name="Barry K."/>
            <person name="Labutti K."/>
            <person name="Kuo R."/>
            <person name="Ohm R.A."/>
            <person name="Bhattacharya S.S."/>
            <person name="Shirouzu T."/>
            <person name="Yoshinaga Y."/>
            <person name="Martin F.M."/>
            <person name="Grigoriev I.V."/>
            <person name="Hibbett D.S."/>
        </authorList>
    </citation>
    <scope>NUCLEOTIDE SEQUENCE [LARGE SCALE GENOMIC DNA]</scope>
    <source>
        <strain evidence="2 3">L-15889</strain>
    </source>
</reference>
<evidence type="ECO:0000313" key="3">
    <source>
        <dbReference type="Proteomes" id="UP000076727"/>
    </source>
</evidence>
<feature type="region of interest" description="Disordered" evidence="1">
    <location>
        <begin position="47"/>
        <end position="68"/>
    </location>
</feature>
<proteinExistence type="predicted"/>
<sequence>MDASSTATPTIDDTTSCVGVLDPYDAMILEYIEEKHIAANSLLSHDHTAATQPHHASSSTGIPSQNSRHCTRFYSRAI</sequence>